<feature type="transmembrane region" description="Helical" evidence="6">
    <location>
        <begin position="6"/>
        <end position="24"/>
    </location>
</feature>
<accession>A0A3B1BXR6</accession>
<feature type="transmembrane region" description="Helical" evidence="6">
    <location>
        <begin position="29"/>
        <end position="50"/>
    </location>
</feature>
<keyword evidence="3 6" id="KW-0812">Transmembrane</keyword>
<evidence type="ECO:0000256" key="2">
    <source>
        <dbReference type="ARBA" id="ARBA00022475"/>
    </source>
</evidence>
<name>A0A3B1BXR6_9ZZZZ</name>
<evidence type="ECO:0000256" key="5">
    <source>
        <dbReference type="ARBA" id="ARBA00023136"/>
    </source>
</evidence>
<dbReference type="AlphaFoldDB" id="A0A3B1BXR6"/>
<keyword evidence="4 6" id="KW-1133">Transmembrane helix</keyword>
<dbReference type="GO" id="GO:0005886">
    <property type="term" value="C:plasma membrane"/>
    <property type="evidence" value="ECO:0007669"/>
    <property type="project" value="UniProtKB-SubCell"/>
</dbReference>
<dbReference type="EMBL" id="UOGD01000235">
    <property type="protein sequence ID" value="VAX22729.1"/>
    <property type="molecule type" value="Genomic_DNA"/>
</dbReference>
<organism evidence="8">
    <name type="scientific">hydrothermal vent metagenome</name>
    <dbReference type="NCBI Taxonomy" id="652676"/>
    <lineage>
        <taxon>unclassified sequences</taxon>
        <taxon>metagenomes</taxon>
        <taxon>ecological metagenomes</taxon>
    </lineage>
</organism>
<feature type="transmembrane region" description="Helical" evidence="6">
    <location>
        <begin position="56"/>
        <end position="75"/>
    </location>
</feature>
<evidence type="ECO:0000256" key="4">
    <source>
        <dbReference type="ARBA" id="ARBA00022989"/>
    </source>
</evidence>
<keyword evidence="5 6" id="KW-0472">Membrane</keyword>
<evidence type="ECO:0000313" key="8">
    <source>
        <dbReference type="EMBL" id="VAX22729.1"/>
    </source>
</evidence>
<sequence length="83" mass="9013">MIDVLTILVYVLALILIVAALFAVKQKDLLLAVIGTSAISVILSVFFYMLQAPDVALTEAAIGVALSTIIFVITIKKTERYEE</sequence>
<evidence type="ECO:0000256" key="6">
    <source>
        <dbReference type="SAM" id="Phobius"/>
    </source>
</evidence>
<dbReference type="Pfam" id="PF13244">
    <property type="entry name" value="MbhD"/>
    <property type="match status" value="1"/>
</dbReference>
<keyword evidence="2" id="KW-1003">Cell membrane</keyword>
<gene>
    <name evidence="8" type="ORF">MNBD_IGNAVI01-3159</name>
</gene>
<proteinExistence type="predicted"/>
<evidence type="ECO:0000256" key="3">
    <source>
        <dbReference type="ARBA" id="ARBA00022692"/>
    </source>
</evidence>
<evidence type="ECO:0000256" key="1">
    <source>
        <dbReference type="ARBA" id="ARBA00004651"/>
    </source>
</evidence>
<dbReference type="InterPro" id="IPR025383">
    <property type="entry name" value="MrpA_C/MbhD"/>
</dbReference>
<feature type="domain" description="MrpA C-terminal/MbhD" evidence="7">
    <location>
        <begin position="14"/>
        <end position="80"/>
    </location>
</feature>
<evidence type="ECO:0000259" key="7">
    <source>
        <dbReference type="Pfam" id="PF13244"/>
    </source>
</evidence>
<protein>
    <recommendedName>
        <fullName evidence="7">MrpA C-terminal/MbhD domain-containing protein</fullName>
    </recommendedName>
</protein>
<comment type="subcellular location">
    <subcellularLocation>
        <location evidence="1">Cell membrane</location>
        <topology evidence="1">Multi-pass membrane protein</topology>
    </subcellularLocation>
</comment>
<reference evidence="8" key="1">
    <citation type="submission" date="2018-06" db="EMBL/GenBank/DDBJ databases">
        <authorList>
            <person name="Zhirakovskaya E."/>
        </authorList>
    </citation>
    <scope>NUCLEOTIDE SEQUENCE</scope>
</reference>